<gene>
    <name evidence="4" type="ORF">ATL39_2314</name>
</gene>
<dbReference type="Pfam" id="PF02829">
    <property type="entry name" value="3H"/>
    <property type="match status" value="1"/>
</dbReference>
<protein>
    <recommendedName>
        <fullName evidence="6">Transcriptional regulator</fullName>
    </recommendedName>
</protein>
<reference evidence="4 5" key="1">
    <citation type="submission" date="2018-09" db="EMBL/GenBank/DDBJ databases">
        <title>Genomic Encyclopedia of Archaeal and Bacterial Type Strains, Phase II (KMG-II): from individual species to whole genera.</title>
        <authorList>
            <person name="Goeker M."/>
        </authorList>
    </citation>
    <scope>NUCLEOTIDE SEQUENCE [LARGE SCALE GENOMIC DNA]</scope>
    <source>
        <strain evidence="4 5">DSM 17008</strain>
    </source>
</reference>
<feature type="binding site" evidence="1">
    <location>
        <position position="83"/>
    </location>
    <ligand>
        <name>Ni(2+)</name>
        <dbReference type="ChEBI" id="CHEBI:49786"/>
    </ligand>
</feature>
<evidence type="ECO:0000313" key="5">
    <source>
        <dbReference type="Proteomes" id="UP000285120"/>
    </source>
</evidence>
<evidence type="ECO:0000256" key="1">
    <source>
        <dbReference type="PIRSR" id="PIRSR037847-1"/>
    </source>
</evidence>
<evidence type="ECO:0000313" key="4">
    <source>
        <dbReference type="EMBL" id="RKD73110.1"/>
    </source>
</evidence>
<dbReference type="Proteomes" id="UP000285120">
    <property type="component" value="Unassembled WGS sequence"/>
</dbReference>
<dbReference type="SUPFAM" id="SSF75500">
    <property type="entry name" value="Putative transcriptional regulator TM1602, C-terminal domain"/>
    <property type="match status" value="1"/>
</dbReference>
<dbReference type="InterPro" id="IPR026043">
    <property type="entry name" value="NadR"/>
</dbReference>
<dbReference type="AlphaFoldDB" id="A0A419V3Q3"/>
<dbReference type="Gene3D" id="1.10.10.10">
    <property type="entry name" value="Winged helix-like DNA-binding domain superfamily/Winged helix DNA-binding domain"/>
    <property type="match status" value="1"/>
</dbReference>
<dbReference type="PANTHER" id="PTHR40068:SF1">
    <property type="entry name" value="TRANSCRIPTION REPRESSOR NIAR-RELATED"/>
    <property type="match status" value="1"/>
</dbReference>
<keyword evidence="5" id="KW-1185">Reference proteome</keyword>
<feature type="domain" description="Helix-turn-helix type 11" evidence="3">
    <location>
        <begin position="12"/>
        <end position="65"/>
    </location>
</feature>
<comment type="caution">
    <text evidence="4">The sequence shown here is derived from an EMBL/GenBank/DDBJ whole genome shotgun (WGS) entry which is preliminary data.</text>
</comment>
<dbReference type="InterPro" id="IPR004173">
    <property type="entry name" value="3H_domain"/>
</dbReference>
<feature type="binding site" evidence="1">
    <location>
        <position position="152"/>
    </location>
    <ligand>
        <name>Ni(2+)</name>
        <dbReference type="ChEBI" id="CHEBI:49786"/>
    </ligand>
</feature>
<feature type="binding site" evidence="1">
    <location>
        <position position="154"/>
    </location>
    <ligand>
        <name>Ni(2+)</name>
        <dbReference type="ChEBI" id="CHEBI:49786"/>
    </ligand>
</feature>
<dbReference type="InterPro" id="IPR036390">
    <property type="entry name" value="WH_DNA-bd_sf"/>
</dbReference>
<dbReference type="Pfam" id="PF08279">
    <property type="entry name" value="HTH_11"/>
    <property type="match status" value="1"/>
</dbReference>
<feature type="domain" description="3H" evidence="2">
    <location>
        <begin position="79"/>
        <end position="177"/>
    </location>
</feature>
<evidence type="ECO:0000259" key="2">
    <source>
        <dbReference type="Pfam" id="PF02829"/>
    </source>
</evidence>
<dbReference type="InterPro" id="IPR013196">
    <property type="entry name" value="HTH_11"/>
</dbReference>
<dbReference type="Gene3D" id="3.30.1340.20">
    <property type="entry name" value="3H domain"/>
    <property type="match status" value="1"/>
</dbReference>
<dbReference type="InterPro" id="IPR035922">
    <property type="entry name" value="3H_dom_sf"/>
</dbReference>
<sequence length="179" mass="19636">MNNPDKMLGEARRNQILKWLEEASSPLTGSELARRTKVSRQVIVQDVSLLKAKGQPILATAQGYILVAAQAPSMVQRKIACYHLSDIETTQKELQIVVDYGAVVVDVSVDHPIYGDLTASLLIKNRYDISQFIKKISSTNAALLSELTGGTHMHTIEAASEQILDNVCDALEKEGFLLS</sequence>
<proteinExistence type="predicted"/>
<organism evidence="4 5">
    <name type="scientific">Sinobaca qinghaiensis</name>
    <dbReference type="NCBI Taxonomy" id="342944"/>
    <lineage>
        <taxon>Bacteria</taxon>
        <taxon>Bacillati</taxon>
        <taxon>Bacillota</taxon>
        <taxon>Bacilli</taxon>
        <taxon>Bacillales</taxon>
        <taxon>Sporolactobacillaceae</taxon>
        <taxon>Sinobaca</taxon>
    </lineage>
</organism>
<evidence type="ECO:0008006" key="6">
    <source>
        <dbReference type="Google" id="ProtNLM"/>
    </source>
</evidence>
<accession>A0A419V3Q3</accession>
<dbReference type="EMBL" id="RAPK01000009">
    <property type="protein sequence ID" value="RKD73110.1"/>
    <property type="molecule type" value="Genomic_DNA"/>
</dbReference>
<feature type="binding site" evidence="1">
    <location>
        <position position="93"/>
    </location>
    <ligand>
        <name>Ni(2+)</name>
        <dbReference type="ChEBI" id="CHEBI:49786"/>
    </ligand>
</feature>
<dbReference type="InterPro" id="IPR036388">
    <property type="entry name" value="WH-like_DNA-bd_sf"/>
</dbReference>
<dbReference type="PIRSF" id="PIRSF037847">
    <property type="entry name" value="NiaR"/>
    <property type="match status" value="1"/>
</dbReference>
<keyword evidence="1" id="KW-0479">Metal-binding</keyword>
<dbReference type="RefSeq" id="WP_120193489.1">
    <property type="nucleotide sequence ID" value="NZ_RAPK01000009.1"/>
</dbReference>
<keyword evidence="1" id="KW-0533">Nickel</keyword>
<dbReference type="OrthoDB" id="9792661at2"/>
<dbReference type="PANTHER" id="PTHR40068">
    <property type="entry name" value="TRANSCRIPTION REPRESSOR NIAR-RELATED"/>
    <property type="match status" value="1"/>
</dbReference>
<dbReference type="SUPFAM" id="SSF46785">
    <property type="entry name" value="Winged helix' DNA-binding domain"/>
    <property type="match status" value="1"/>
</dbReference>
<dbReference type="GO" id="GO:0046872">
    <property type="term" value="F:metal ion binding"/>
    <property type="evidence" value="ECO:0007669"/>
    <property type="project" value="UniProtKB-KW"/>
</dbReference>
<name>A0A419V3Q3_9BACL</name>
<evidence type="ECO:0000259" key="3">
    <source>
        <dbReference type="Pfam" id="PF08279"/>
    </source>
</evidence>